<evidence type="ECO:0000256" key="1">
    <source>
        <dbReference type="ARBA" id="ARBA00008857"/>
    </source>
</evidence>
<dbReference type="InterPro" id="IPR038488">
    <property type="entry name" value="Integrase_DNA-bd_sf"/>
</dbReference>
<keyword evidence="2" id="KW-0229">DNA integration</keyword>
<comment type="similarity">
    <text evidence="1">Belongs to the 'phage' integrase family.</text>
</comment>
<sequence length="146" mass="15675">MSVPQKLSEALVAKANLDSLPGKFFDGGGLFCMNLPSGRMVWRLKYRFQGREKQISLGWYPEVSLQEARSRRDEARALLGLGLDPSTKRRDAGAATGEGPLDESAIAAAVLLADGSIVIRKDGAALRVTPDEAATLHSLLGKLLGR</sequence>
<dbReference type="STRING" id="1121439.dsat_1527"/>
<dbReference type="GO" id="GO:0015074">
    <property type="term" value="P:DNA integration"/>
    <property type="evidence" value="ECO:0007669"/>
    <property type="project" value="UniProtKB-KW"/>
</dbReference>
<dbReference type="EMBL" id="ATHI01000032">
    <property type="protein sequence ID" value="EPR30387.1"/>
    <property type="molecule type" value="Genomic_DNA"/>
</dbReference>
<keyword evidence="5" id="KW-1185">Reference proteome</keyword>
<organism evidence="4 5">
    <name type="scientific">Alkalidesulfovibrio alkalitolerans DSM 16529</name>
    <dbReference type="NCBI Taxonomy" id="1121439"/>
    <lineage>
        <taxon>Bacteria</taxon>
        <taxon>Pseudomonadati</taxon>
        <taxon>Thermodesulfobacteriota</taxon>
        <taxon>Desulfovibrionia</taxon>
        <taxon>Desulfovibrionales</taxon>
        <taxon>Desulfovibrionaceae</taxon>
        <taxon>Alkalidesulfovibrio</taxon>
    </lineage>
</organism>
<proteinExistence type="inferred from homology"/>
<name>S7SZY8_9BACT</name>
<dbReference type="AlphaFoldDB" id="S7SZY8"/>
<dbReference type="Gene3D" id="3.30.160.390">
    <property type="entry name" value="Integrase, DNA-binding domain"/>
    <property type="match status" value="1"/>
</dbReference>
<dbReference type="Proteomes" id="UP000014975">
    <property type="component" value="Unassembled WGS sequence"/>
</dbReference>
<reference evidence="4 5" key="1">
    <citation type="journal article" date="2013" name="Genome Announc.">
        <title>Draft genome sequences for three mercury-methylating, sulfate-reducing bacteria.</title>
        <authorList>
            <person name="Brown S.D."/>
            <person name="Hurt R.A.Jr."/>
            <person name="Gilmour C.C."/>
            <person name="Elias D.A."/>
        </authorList>
    </citation>
    <scope>NUCLEOTIDE SEQUENCE [LARGE SCALE GENOMIC DNA]</scope>
    <source>
        <strain evidence="4 5">DSM 16529</strain>
    </source>
</reference>
<evidence type="ECO:0000256" key="2">
    <source>
        <dbReference type="ARBA" id="ARBA00022908"/>
    </source>
</evidence>
<dbReference type="PANTHER" id="PTHR30629:SF2">
    <property type="entry name" value="PROPHAGE INTEGRASE INTS-RELATED"/>
    <property type="match status" value="1"/>
</dbReference>
<evidence type="ECO:0000313" key="5">
    <source>
        <dbReference type="Proteomes" id="UP000014975"/>
    </source>
</evidence>
<dbReference type="PANTHER" id="PTHR30629">
    <property type="entry name" value="PROPHAGE INTEGRASE"/>
    <property type="match status" value="1"/>
</dbReference>
<dbReference type="eggNOG" id="COG0582">
    <property type="taxonomic scope" value="Bacteria"/>
</dbReference>
<evidence type="ECO:0000259" key="3">
    <source>
        <dbReference type="Pfam" id="PF13356"/>
    </source>
</evidence>
<gene>
    <name evidence="4" type="ORF">dsat_1527</name>
</gene>
<dbReference type="Pfam" id="PF13356">
    <property type="entry name" value="Arm-DNA-bind_3"/>
    <property type="match status" value="1"/>
</dbReference>
<dbReference type="InterPro" id="IPR050808">
    <property type="entry name" value="Phage_Integrase"/>
</dbReference>
<dbReference type="PATRIC" id="fig|1121439.3.peg.2914"/>
<dbReference type="OrthoDB" id="9775880at2"/>
<dbReference type="InterPro" id="IPR025166">
    <property type="entry name" value="Integrase_DNA_bind_dom"/>
</dbReference>
<feature type="domain" description="Integrase DNA-binding" evidence="3">
    <location>
        <begin position="12"/>
        <end position="91"/>
    </location>
</feature>
<comment type="caution">
    <text evidence="4">The sequence shown here is derived from an EMBL/GenBank/DDBJ whole genome shotgun (WGS) entry which is preliminary data.</text>
</comment>
<dbReference type="RefSeq" id="WP_020888223.1">
    <property type="nucleotide sequence ID" value="NZ_ATHI01000032.1"/>
</dbReference>
<accession>S7SZY8</accession>
<protein>
    <recommendedName>
        <fullName evidence="3">Integrase DNA-binding domain-containing protein</fullName>
    </recommendedName>
</protein>
<evidence type="ECO:0000313" key="4">
    <source>
        <dbReference type="EMBL" id="EPR30387.1"/>
    </source>
</evidence>